<dbReference type="EMBL" id="CP159342">
    <property type="protein sequence ID" value="XCH75449.1"/>
    <property type="molecule type" value="Genomic_DNA"/>
</dbReference>
<accession>A0AAU7MB56</accession>
<gene>
    <name evidence="2" type="ORF">ABUL08_04955</name>
    <name evidence="1" type="ORF">VK199_04925</name>
</gene>
<proteinExistence type="predicted"/>
<evidence type="ECO:0000313" key="2">
    <source>
        <dbReference type="EMBL" id="XCH75449.1"/>
    </source>
</evidence>
<protein>
    <submittedName>
        <fullName evidence="1">Uncharacterized protein</fullName>
    </submittedName>
</protein>
<dbReference type="EMBL" id="CP157762">
    <property type="protein sequence ID" value="XBP94748.1"/>
    <property type="molecule type" value="Genomic_DNA"/>
</dbReference>
<dbReference type="AlphaFoldDB" id="A0AAU7MB56"/>
<reference evidence="2" key="2">
    <citation type="submission" date="2024-06" db="EMBL/GenBank/DDBJ databases">
        <title>Micromonospora mangrovi CCTCC AA 2012012 genome sequences.</title>
        <authorList>
            <person name="Gao J."/>
        </authorList>
    </citation>
    <scope>NUCLEOTIDE SEQUENCE</scope>
    <source>
        <strain evidence="2">CCTCC AA 2012012</strain>
    </source>
</reference>
<reference evidence="1" key="1">
    <citation type="submission" date="2024-01" db="EMBL/GenBank/DDBJ databases">
        <title>The genome sequence of Micromonospora mangrovi CCTCC AA 2012012.</title>
        <authorList>
            <person name="Gao J."/>
        </authorList>
    </citation>
    <scope>NUCLEOTIDE SEQUENCE</scope>
    <source>
        <strain evidence="1">CCTCC AA 2012012</strain>
    </source>
</reference>
<name>A0AAU7MB56_9ACTN</name>
<evidence type="ECO:0000313" key="1">
    <source>
        <dbReference type="EMBL" id="XBP94748.1"/>
    </source>
</evidence>
<sequence length="60" mass="6381">MNPATAVLVERLCEASAIDHPFSAAPRRAAPRLSLSLKQHDAGPQVLLSLGDLIESFIDA</sequence>
<organism evidence="1">
    <name type="scientific">Micromonospora sp. CCTCC AA 2012012</name>
    <dbReference type="NCBI Taxonomy" id="3111921"/>
    <lineage>
        <taxon>Bacteria</taxon>
        <taxon>Bacillati</taxon>
        <taxon>Actinomycetota</taxon>
        <taxon>Actinomycetes</taxon>
        <taxon>Micromonosporales</taxon>
        <taxon>Micromonosporaceae</taxon>
        <taxon>Micromonospora</taxon>
    </lineage>
</organism>
<dbReference type="RefSeq" id="WP_350934937.1">
    <property type="nucleotide sequence ID" value="NZ_CP157762.1"/>
</dbReference>